<keyword evidence="5 10" id="KW-0472">Membrane</keyword>
<dbReference type="AlphaFoldDB" id="A0A1H4JF21"/>
<evidence type="ECO:0000256" key="10">
    <source>
        <dbReference type="HAMAP-Rule" id="MF_00454"/>
    </source>
</evidence>
<dbReference type="PANTHER" id="PTHR28259">
    <property type="entry name" value="FLUORIDE EXPORT PROTEIN 1-RELATED"/>
    <property type="match status" value="1"/>
</dbReference>
<evidence type="ECO:0000256" key="2">
    <source>
        <dbReference type="ARBA" id="ARBA00022475"/>
    </source>
</evidence>
<comment type="activity regulation">
    <text evidence="10">Na(+) is not transported, but it plays an essential structural role and its presence is essential for fluoride channel function.</text>
</comment>
<evidence type="ECO:0000256" key="6">
    <source>
        <dbReference type="ARBA" id="ARBA00023303"/>
    </source>
</evidence>
<dbReference type="NCBIfam" id="TIGR00494">
    <property type="entry name" value="crcB"/>
    <property type="match status" value="1"/>
</dbReference>
<dbReference type="HAMAP" id="MF_00454">
    <property type="entry name" value="FluC"/>
    <property type="match status" value="1"/>
</dbReference>
<keyword evidence="6 10" id="KW-0407">Ion channel</keyword>
<evidence type="ECO:0000313" key="12">
    <source>
        <dbReference type="Proteomes" id="UP000199183"/>
    </source>
</evidence>
<proteinExistence type="inferred from homology"/>
<keyword evidence="10" id="KW-0915">Sodium</keyword>
<gene>
    <name evidence="10" type="primary">fluC</name>
    <name evidence="10" type="synonym">crcB</name>
    <name evidence="11" type="ORF">SAMN04489806_0670</name>
</gene>
<accession>A0A1H4JF21</accession>
<evidence type="ECO:0000256" key="7">
    <source>
        <dbReference type="ARBA" id="ARBA00035120"/>
    </source>
</evidence>
<comment type="catalytic activity">
    <reaction evidence="8">
        <text>fluoride(in) = fluoride(out)</text>
        <dbReference type="Rhea" id="RHEA:76159"/>
        <dbReference type="ChEBI" id="CHEBI:17051"/>
    </reaction>
    <physiologicalReaction direction="left-to-right" evidence="8">
        <dbReference type="Rhea" id="RHEA:76160"/>
    </physiologicalReaction>
</comment>
<comment type="subcellular location">
    <subcellularLocation>
        <location evidence="1 10">Cell membrane</location>
        <topology evidence="1 10">Multi-pass membrane protein</topology>
    </subcellularLocation>
</comment>
<feature type="binding site" evidence="10">
    <location>
        <position position="76"/>
    </location>
    <ligand>
        <name>Na(+)</name>
        <dbReference type="ChEBI" id="CHEBI:29101"/>
        <note>structural</note>
    </ligand>
</feature>
<dbReference type="InterPro" id="IPR003691">
    <property type="entry name" value="FluC"/>
</dbReference>
<protein>
    <recommendedName>
        <fullName evidence="10">Fluoride-specific ion channel FluC</fullName>
    </recommendedName>
</protein>
<evidence type="ECO:0000313" key="11">
    <source>
        <dbReference type="EMBL" id="SEB44910.1"/>
    </source>
</evidence>
<keyword evidence="4 10" id="KW-1133">Transmembrane helix</keyword>
<evidence type="ECO:0000256" key="5">
    <source>
        <dbReference type="ARBA" id="ARBA00023136"/>
    </source>
</evidence>
<evidence type="ECO:0000256" key="8">
    <source>
        <dbReference type="ARBA" id="ARBA00035585"/>
    </source>
</evidence>
<feature type="binding site" evidence="10">
    <location>
        <position position="79"/>
    </location>
    <ligand>
        <name>Na(+)</name>
        <dbReference type="ChEBI" id="CHEBI:29101"/>
        <note>structural</note>
    </ligand>
</feature>
<keyword evidence="3 10" id="KW-0812">Transmembrane</keyword>
<dbReference type="EMBL" id="FNRY01000001">
    <property type="protein sequence ID" value="SEB44910.1"/>
    <property type="molecule type" value="Genomic_DNA"/>
</dbReference>
<dbReference type="RefSeq" id="WP_091179795.1">
    <property type="nucleotide sequence ID" value="NZ_FNRY01000001.1"/>
</dbReference>
<evidence type="ECO:0000256" key="4">
    <source>
        <dbReference type="ARBA" id="ARBA00022989"/>
    </source>
</evidence>
<dbReference type="GO" id="GO:0140114">
    <property type="term" value="P:cellular detoxification of fluoride"/>
    <property type="evidence" value="ECO:0007669"/>
    <property type="project" value="UniProtKB-UniRule"/>
</dbReference>
<evidence type="ECO:0000256" key="3">
    <source>
        <dbReference type="ARBA" id="ARBA00022692"/>
    </source>
</evidence>
<feature type="transmembrane region" description="Helical" evidence="10">
    <location>
        <begin position="35"/>
        <end position="59"/>
    </location>
</feature>
<dbReference type="GO" id="GO:0046872">
    <property type="term" value="F:metal ion binding"/>
    <property type="evidence" value="ECO:0007669"/>
    <property type="project" value="UniProtKB-KW"/>
</dbReference>
<dbReference type="Proteomes" id="UP000199183">
    <property type="component" value="Unassembled WGS sequence"/>
</dbReference>
<keyword evidence="10" id="KW-0406">Ion transport</keyword>
<dbReference type="PANTHER" id="PTHR28259:SF1">
    <property type="entry name" value="FLUORIDE EXPORT PROTEIN 1-RELATED"/>
    <property type="match status" value="1"/>
</dbReference>
<evidence type="ECO:0000256" key="9">
    <source>
        <dbReference type="ARBA" id="ARBA00049940"/>
    </source>
</evidence>
<comment type="function">
    <text evidence="9 10">Fluoride-specific ion channel. Important for reducing fluoride concentration in the cell, thus reducing its toxicity.</text>
</comment>
<dbReference type="GO" id="GO:0005886">
    <property type="term" value="C:plasma membrane"/>
    <property type="evidence" value="ECO:0007669"/>
    <property type="project" value="UniProtKB-SubCell"/>
</dbReference>
<dbReference type="STRING" id="640635.SAMN04489806_0670"/>
<reference evidence="11 12" key="1">
    <citation type="submission" date="2016-10" db="EMBL/GenBank/DDBJ databases">
        <authorList>
            <person name="de Groot N.N."/>
        </authorList>
    </citation>
    <scope>NUCLEOTIDE SEQUENCE [LARGE SCALE GENOMIC DNA]</scope>
    <source>
        <strain evidence="11 12">DSM 21799</strain>
    </source>
</reference>
<evidence type="ECO:0000256" key="1">
    <source>
        <dbReference type="ARBA" id="ARBA00004651"/>
    </source>
</evidence>
<dbReference type="GO" id="GO:0062054">
    <property type="term" value="F:fluoride channel activity"/>
    <property type="evidence" value="ECO:0007669"/>
    <property type="project" value="UniProtKB-UniRule"/>
</dbReference>
<keyword evidence="10" id="KW-0479">Metal-binding</keyword>
<keyword evidence="12" id="KW-1185">Reference proteome</keyword>
<feature type="transmembrane region" description="Helical" evidence="10">
    <location>
        <begin position="98"/>
        <end position="121"/>
    </location>
</feature>
<dbReference type="OrthoDB" id="5148600at2"/>
<organism evidence="11 12">
    <name type="scientific">Paramicrobacterium humi</name>
    <dbReference type="NCBI Taxonomy" id="640635"/>
    <lineage>
        <taxon>Bacteria</taxon>
        <taxon>Bacillati</taxon>
        <taxon>Actinomycetota</taxon>
        <taxon>Actinomycetes</taxon>
        <taxon>Micrococcales</taxon>
        <taxon>Microbacteriaceae</taxon>
        <taxon>Paramicrobacterium</taxon>
    </lineage>
</organism>
<name>A0A1H4JF21_9MICO</name>
<dbReference type="Pfam" id="PF02537">
    <property type="entry name" value="CRCB"/>
    <property type="match status" value="1"/>
</dbReference>
<keyword evidence="10" id="KW-0813">Transport</keyword>
<feature type="transmembrane region" description="Helical" evidence="10">
    <location>
        <begin position="6"/>
        <end position="23"/>
    </location>
</feature>
<sequence length="125" mass="12454">MTPLVFAAVAVAGGIGAACRFWLDSIITARARIAYPLGTSIINVSGSFALGVLTGAAAGSLVSSSLALIVGTGFLGGYTTFSTASVETVRLVQQGRWLAGLVNGIGMLLLAVAAAALGLWLGSLL</sequence>
<comment type="similarity">
    <text evidence="7 10">Belongs to the fluoride channel Fluc/FEX (TC 1.A.43) family.</text>
</comment>
<keyword evidence="2 10" id="KW-1003">Cell membrane</keyword>
<feature type="transmembrane region" description="Helical" evidence="10">
    <location>
        <begin position="65"/>
        <end position="86"/>
    </location>
</feature>